<sequence length="360" mass="41417">MRCVVHIGCEKTGTTLLQRWLYQNQAALSEHGIALSDCLDKPENRKLCAYFQTAPDDYFLDRQLSNPTRRSQYFTNLLQDFSAEVATKSVNHDCFVITSEHFHSRLRTLGEIEKFGAYLKSIFSRVEIVGYFREQSAVRDSLYSTELRSGYWGAIEGFQRDLTPSDPYYNYYTLAVRWAKVFGRNAIKAVLYNRSEFSGGDLRRDFLERVSPGLSFDTFDPSVKSANEKFTQTQVILARAVNSVHRRYLADGTINDQRWKMIYEIDALRDDSKLARRIIDPLPIYERFSASNIKFANEFLGRSSHPFAKPAPLQSTQRPNAMTWGMEDELVRAYARLLLPLVDKSRLRPTESLCSTKVSA</sequence>
<dbReference type="Gene3D" id="3.40.50.300">
    <property type="entry name" value="P-loop containing nucleotide triphosphate hydrolases"/>
    <property type="match status" value="1"/>
</dbReference>
<organism evidence="1 2">
    <name type="scientific">Hydrocarboniphaga daqingensis</name>
    <dbReference type="NCBI Taxonomy" id="490188"/>
    <lineage>
        <taxon>Bacteria</taxon>
        <taxon>Pseudomonadati</taxon>
        <taxon>Pseudomonadota</taxon>
        <taxon>Gammaproteobacteria</taxon>
        <taxon>Nevskiales</taxon>
        <taxon>Nevskiaceae</taxon>
        <taxon>Hydrocarboniphaga</taxon>
    </lineage>
</organism>
<dbReference type="InterPro" id="IPR027417">
    <property type="entry name" value="P-loop_NTPase"/>
</dbReference>
<proteinExistence type="predicted"/>
<dbReference type="SUPFAM" id="SSF52540">
    <property type="entry name" value="P-loop containing nucleoside triphosphate hydrolases"/>
    <property type="match status" value="1"/>
</dbReference>
<dbReference type="OrthoDB" id="3760425at2"/>
<dbReference type="STRING" id="490188.SAMN04488068_1663"/>
<evidence type="ECO:0000313" key="1">
    <source>
        <dbReference type="EMBL" id="SHG85298.1"/>
    </source>
</evidence>
<dbReference type="AlphaFoldDB" id="A0A1M5N6Y0"/>
<evidence type="ECO:0000313" key="2">
    <source>
        <dbReference type="Proteomes" id="UP000199758"/>
    </source>
</evidence>
<dbReference type="EMBL" id="FQWZ01000003">
    <property type="protein sequence ID" value="SHG85298.1"/>
    <property type="molecule type" value="Genomic_DNA"/>
</dbReference>
<name>A0A1M5N6Y0_9GAMM</name>
<evidence type="ECO:0008006" key="3">
    <source>
        <dbReference type="Google" id="ProtNLM"/>
    </source>
</evidence>
<accession>A0A1M5N6Y0</accession>
<dbReference type="RefSeq" id="WP_072896400.1">
    <property type="nucleotide sequence ID" value="NZ_FQWZ01000003.1"/>
</dbReference>
<dbReference type="Proteomes" id="UP000199758">
    <property type="component" value="Unassembled WGS sequence"/>
</dbReference>
<reference evidence="1 2" key="1">
    <citation type="submission" date="2016-11" db="EMBL/GenBank/DDBJ databases">
        <authorList>
            <person name="Jaros S."/>
            <person name="Januszkiewicz K."/>
            <person name="Wedrychowicz H."/>
        </authorList>
    </citation>
    <scope>NUCLEOTIDE SEQUENCE [LARGE SCALE GENOMIC DNA]</scope>
    <source>
        <strain evidence="1 2">CGMCC 1.7049</strain>
    </source>
</reference>
<gene>
    <name evidence="1" type="ORF">SAMN04488068_1663</name>
</gene>
<keyword evidence="2" id="KW-1185">Reference proteome</keyword>
<protein>
    <recommendedName>
        <fullName evidence="3">Sulfotransferase family protein</fullName>
    </recommendedName>
</protein>